<evidence type="ECO:0000313" key="2">
    <source>
        <dbReference type="Proteomes" id="UP000664835"/>
    </source>
</evidence>
<proteinExistence type="predicted"/>
<gene>
    <name evidence="1" type="ORF">J3998_11655</name>
</gene>
<reference evidence="1 2" key="1">
    <citation type="submission" date="2021-03" db="EMBL/GenBank/DDBJ databases">
        <title>Thiomicrorhabdus sp.nov.,novel sulfur-oxidizing bacteria isolated from coastal sediment.</title>
        <authorList>
            <person name="Liu X."/>
        </authorList>
    </citation>
    <scope>NUCLEOTIDE SEQUENCE [LARGE SCALE GENOMIC DNA]</scope>
    <source>
        <strain evidence="1 2">6S2-11</strain>
    </source>
</reference>
<sequence length="361" mass="39920">MPRLSYFINSKQPAVNLKTATLLFASLVISPAVQSSQDPYSEGMKAYQSEVENLEKRLGYIGPRLPIPKLQEIAPDTFMAVGSQIWGTRNNFGFNNNMTAVIFDNGVFIYNAGPNEPVAYAFHMQLKEITDKPVKWVAIENNQGHANMGASYWHDIGVKNIYSQKQATEEFNKKFEQHKARYMAASGNVINQHSHNVTSAYTTFEDAMSIDVGNGETVELINYGGGHTPTMSGAIVPSRKLIFTGDLGFNQRVPGLFKGGSYQDWIASFNKMEQTAATHFPLEQAVVIPGHGTADSMQTIRQQTVGYFEEVSGKIKQIIAQGGGLEQALKVDQSAHKDRPVFGQLAEPNAEFIYKELVAQK</sequence>
<dbReference type="SUPFAM" id="SSF56281">
    <property type="entry name" value="Metallo-hydrolase/oxidoreductase"/>
    <property type="match status" value="1"/>
</dbReference>
<name>A0ABS3Q7C0_9GAMM</name>
<dbReference type="EMBL" id="JAGETV010000031">
    <property type="protein sequence ID" value="MBO1928227.1"/>
    <property type="molecule type" value="Genomic_DNA"/>
</dbReference>
<accession>A0ABS3Q7C0</accession>
<dbReference type="Proteomes" id="UP000664835">
    <property type="component" value="Unassembled WGS sequence"/>
</dbReference>
<dbReference type="Gene3D" id="3.60.15.10">
    <property type="entry name" value="Ribonuclease Z/Hydroxyacylglutathione hydrolase-like"/>
    <property type="match status" value="1"/>
</dbReference>
<dbReference type="InterPro" id="IPR036866">
    <property type="entry name" value="RibonucZ/Hydroxyglut_hydro"/>
</dbReference>
<comment type="caution">
    <text evidence="1">The sequence shown here is derived from an EMBL/GenBank/DDBJ whole genome shotgun (WGS) entry which is preliminary data.</text>
</comment>
<organism evidence="1 2">
    <name type="scientific">Thiomicrorhabdus marina</name>
    <dbReference type="NCBI Taxonomy" id="2818442"/>
    <lineage>
        <taxon>Bacteria</taxon>
        <taxon>Pseudomonadati</taxon>
        <taxon>Pseudomonadota</taxon>
        <taxon>Gammaproteobacteria</taxon>
        <taxon>Thiotrichales</taxon>
        <taxon>Piscirickettsiaceae</taxon>
        <taxon>Thiomicrorhabdus</taxon>
    </lineage>
</organism>
<dbReference type="CDD" id="cd16282">
    <property type="entry name" value="metallo-hydrolase-like_MBL-fold"/>
    <property type="match status" value="1"/>
</dbReference>
<protein>
    <submittedName>
        <fullName evidence="1">MBL fold metallo-hydrolase</fullName>
    </submittedName>
</protein>
<evidence type="ECO:0000313" key="1">
    <source>
        <dbReference type="EMBL" id="MBO1928227.1"/>
    </source>
</evidence>
<dbReference type="RefSeq" id="WP_208150842.1">
    <property type="nucleotide sequence ID" value="NZ_JAGETV010000031.1"/>
</dbReference>
<keyword evidence="2" id="KW-1185">Reference proteome</keyword>